<dbReference type="EMBL" id="GBXM01065953">
    <property type="protein sequence ID" value="JAH42624.1"/>
    <property type="molecule type" value="Transcribed_RNA"/>
</dbReference>
<proteinExistence type="predicted"/>
<reference evidence="1" key="1">
    <citation type="submission" date="2014-11" db="EMBL/GenBank/DDBJ databases">
        <authorList>
            <person name="Amaro Gonzalez C."/>
        </authorList>
    </citation>
    <scope>NUCLEOTIDE SEQUENCE</scope>
</reference>
<accession>A0A0E9SML8</accession>
<reference evidence="1" key="2">
    <citation type="journal article" date="2015" name="Fish Shellfish Immunol.">
        <title>Early steps in the European eel (Anguilla anguilla)-Vibrio vulnificus interaction in the gills: Role of the RtxA13 toxin.</title>
        <authorList>
            <person name="Callol A."/>
            <person name="Pajuelo D."/>
            <person name="Ebbesson L."/>
            <person name="Teles M."/>
            <person name="MacKenzie S."/>
            <person name="Amaro C."/>
        </authorList>
    </citation>
    <scope>NUCLEOTIDE SEQUENCE</scope>
</reference>
<name>A0A0E9SML8_ANGAN</name>
<protein>
    <submittedName>
        <fullName evidence="1">Uncharacterized protein</fullName>
    </submittedName>
</protein>
<dbReference type="AlphaFoldDB" id="A0A0E9SML8"/>
<evidence type="ECO:0000313" key="1">
    <source>
        <dbReference type="EMBL" id="JAH42624.1"/>
    </source>
</evidence>
<organism evidence="1">
    <name type="scientific">Anguilla anguilla</name>
    <name type="common">European freshwater eel</name>
    <name type="synonym">Muraena anguilla</name>
    <dbReference type="NCBI Taxonomy" id="7936"/>
    <lineage>
        <taxon>Eukaryota</taxon>
        <taxon>Metazoa</taxon>
        <taxon>Chordata</taxon>
        <taxon>Craniata</taxon>
        <taxon>Vertebrata</taxon>
        <taxon>Euteleostomi</taxon>
        <taxon>Actinopterygii</taxon>
        <taxon>Neopterygii</taxon>
        <taxon>Teleostei</taxon>
        <taxon>Anguilliformes</taxon>
        <taxon>Anguillidae</taxon>
        <taxon>Anguilla</taxon>
    </lineage>
</organism>
<sequence length="65" mass="7287">MHSPQRQFLRAVGKTPHSSALSLHLSFLHSLPSVSAQQELVQQSGCRITVMVHRHVSEKEHVFAC</sequence>